<sequence>MWNNQDLNQVTWEMRAMSGSPRFLPSQSIPDVSTAAFARSLGLLGIRVEKPEQVEDAWRQALTADRPAVVEFMTDPAVPPIPPSTDWDQLESTARSLLKGDSDRASVLRQARGPRPRSSCPAAGRTPVNDETTTHRKGTHHDRPTAAEPRRGIPDPGIPGAVPEAPGKHGGDGPRSRPRGGVLPRSRQAEGQADRHHRG</sequence>
<comment type="caution">
    <text evidence="3">The sequence shown here is derived from an EMBL/GenBank/DDBJ whole genome shotgun (WGS) entry which is preliminary data.</text>
</comment>
<evidence type="ECO:0000256" key="1">
    <source>
        <dbReference type="SAM" id="MobiDB-lite"/>
    </source>
</evidence>
<protein>
    <recommendedName>
        <fullName evidence="2">Thiamine pyrophosphate enzyme TPP-binding domain-containing protein</fullName>
    </recommendedName>
</protein>
<dbReference type="Gene3D" id="3.40.50.970">
    <property type="match status" value="1"/>
</dbReference>
<dbReference type="SUPFAM" id="SSF52518">
    <property type="entry name" value="Thiamin diphosphate-binding fold (THDP-binding)"/>
    <property type="match status" value="1"/>
</dbReference>
<organism evidence="3 4">
    <name type="scientific">Streptomyces sodiiphilus</name>
    <dbReference type="NCBI Taxonomy" id="226217"/>
    <lineage>
        <taxon>Bacteria</taxon>
        <taxon>Bacillati</taxon>
        <taxon>Actinomycetota</taxon>
        <taxon>Actinomycetes</taxon>
        <taxon>Kitasatosporales</taxon>
        <taxon>Streptomycetaceae</taxon>
        <taxon>Streptomyces</taxon>
    </lineage>
</organism>
<keyword evidence="4" id="KW-1185">Reference proteome</keyword>
<evidence type="ECO:0000259" key="2">
    <source>
        <dbReference type="Pfam" id="PF02775"/>
    </source>
</evidence>
<feature type="compositionally biased region" description="Basic and acidic residues" evidence="1">
    <location>
        <begin position="141"/>
        <end position="153"/>
    </location>
</feature>
<evidence type="ECO:0000313" key="3">
    <source>
        <dbReference type="EMBL" id="GAA1930171.1"/>
    </source>
</evidence>
<dbReference type="Pfam" id="PF02775">
    <property type="entry name" value="TPP_enzyme_C"/>
    <property type="match status" value="1"/>
</dbReference>
<evidence type="ECO:0000313" key="4">
    <source>
        <dbReference type="Proteomes" id="UP001501303"/>
    </source>
</evidence>
<feature type="domain" description="Thiamine pyrophosphate enzyme TPP-binding" evidence="2">
    <location>
        <begin position="1"/>
        <end position="72"/>
    </location>
</feature>
<reference evidence="3 4" key="1">
    <citation type="journal article" date="2019" name="Int. J. Syst. Evol. Microbiol.">
        <title>The Global Catalogue of Microorganisms (GCM) 10K type strain sequencing project: providing services to taxonomists for standard genome sequencing and annotation.</title>
        <authorList>
            <consortium name="The Broad Institute Genomics Platform"/>
            <consortium name="The Broad Institute Genome Sequencing Center for Infectious Disease"/>
            <person name="Wu L."/>
            <person name="Ma J."/>
        </authorList>
    </citation>
    <scope>NUCLEOTIDE SEQUENCE [LARGE SCALE GENOMIC DNA]</scope>
    <source>
        <strain evidence="3 4">JCM 13581</strain>
    </source>
</reference>
<accession>A0ABN2PRK8</accession>
<dbReference type="EMBL" id="BAAAMJ010000057">
    <property type="protein sequence ID" value="GAA1930171.1"/>
    <property type="molecule type" value="Genomic_DNA"/>
</dbReference>
<dbReference type="PANTHER" id="PTHR42981">
    <property type="entry name" value="PYRUVATE DEHYDROGENASE [UBIQUINONE]"/>
    <property type="match status" value="1"/>
</dbReference>
<dbReference type="InterPro" id="IPR029061">
    <property type="entry name" value="THDP-binding"/>
</dbReference>
<name>A0ABN2PRK8_9ACTN</name>
<dbReference type="InterPro" id="IPR011766">
    <property type="entry name" value="TPP_enzyme_TPP-bd"/>
</dbReference>
<gene>
    <name evidence="3" type="ORF">GCM10009716_42090</name>
</gene>
<dbReference type="Proteomes" id="UP001501303">
    <property type="component" value="Unassembled WGS sequence"/>
</dbReference>
<dbReference type="PANTHER" id="PTHR42981:SF2">
    <property type="entry name" value="PYRUVATE DEHYDROGENASE [UBIQUINONE]"/>
    <property type="match status" value="1"/>
</dbReference>
<proteinExistence type="predicted"/>
<dbReference type="InterPro" id="IPR047211">
    <property type="entry name" value="POXB-like"/>
</dbReference>
<feature type="compositionally biased region" description="Basic and acidic residues" evidence="1">
    <location>
        <begin position="166"/>
        <end position="175"/>
    </location>
</feature>
<feature type="region of interest" description="Disordered" evidence="1">
    <location>
        <begin position="96"/>
        <end position="199"/>
    </location>
</feature>